<gene>
    <name evidence="11" type="ORF">G7Y29_10705</name>
</gene>
<feature type="domain" description="Histidine kinase/HSP90-like ATPase" evidence="9">
    <location>
        <begin position="149"/>
        <end position="226"/>
    </location>
</feature>
<dbReference type="GO" id="GO:0016020">
    <property type="term" value="C:membrane"/>
    <property type="evidence" value="ECO:0007669"/>
    <property type="project" value="InterPro"/>
</dbReference>
<dbReference type="InterPro" id="IPR011712">
    <property type="entry name" value="Sig_transdc_His_kin_sub3_dim/P"/>
</dbReference>
<evidence type="ECO:0000256" key="8">
    <source>
        <dbReference type="ARBA" id="ARBA00023012"/>
    </source>
</evidence>
<evidence type="ECO:0000256" key="5">
    <source>
        <dbReference type="ARBA" id="ARBA00022741"/>
    </source>
</evidence>
<keyword evidence="12" id="KW-1185">Reference proteome</keyword>
<dbReference type="GO" id="GO:0000155">
    <property type="term" value="F:phosphorelay sensor kinase activity"/>
    <property type="evidence" value="ECO:0007669"/>
    <property type="project" value="InterPro"/>
</dbReference>
<reference evidence="11 12" key="1">
    <citation type="submission" date="2020-11" db="EMBL/GenBank/DDBJ databases">
        <title>Corynebacterium sp. MC1420.</title>
        <authorList>
            <person name="Zhou J."/>
        </authorList>
    </citation>
    <scope>NUCLEOTIDE SEQUENCE [LARGE SCALE GENOMIC DNA]</scope>
    <source>
        <strain evidence="11 12">MC1420</strain>
        <plasmid evidence="11 12">unnamed</plasmid>
    </source>
</reference>
<sequence length="241" mass="25601">MRRSAPRDSRAREQEAATRIAELTTARRQIVEAYEVERRRIERDLHDGSQQYLVAAAMKIGEAQLSEAIQYDLQASELIAEAKQDVLNALTSLRKTVRGIPPDALTHDGLENALRAVAANAPVSVTITCPHPLPRIPPAVLASAYFFATEAITNAVKHAPHASVNVLLTAGDSLRVSIVDDGPGGATLTPGHGLTGVRERLQAFGGDVTVTSPDGGPTHLIATIPLLLHRGESGINPTGTP</sequence>
<evidence type="ECO:0000259" key="10">
    <source>
        <dbReference type="Pfam" id="PF07730"/>
    </source>
</evidence>
<dbReference type="AlphaFoldDB" id="A0A7T0KPQ8"/>
<keyword evidence="3" id="KW-0597">Phosphoprotein</keyword>
<evidence type="ECO:0000256" key="7">
    <source>
        <dbReference type="ARBA" id="ARBA00022840"/>
    </source>
</evidence>
<dbReference type="Proteomes" id="UP000594586">
    <property type="component" value="Plasmid unnamed"/>
</dbReference>
<keyword evidence="8" id="KW-0902">Two-component regulatory system</keyword>
<proteinExistence type="predicted"/>
<dbReference type="PANTHER" id="PTHR24421:SF10">
    <property type="entry name" value="NITRATE_NITRITE SENSOR PROTEIN NARQ"/>
    <property type="match status" value="1"/>
</dbReference>
<organism evidence="11 12">
    <name type="scientific">Corynebacterium qintianiae</name>
    <dbReference type="NCBI Taxonomy" id="2709392"/>
    <lineage>
        <taxon>Bacteria</taxon>
        <taxon>Bacillati</taxon>
        <taxon>Actinomycetota</taxon>
        <taxon>Actinomycetes</taxon>
        <taxon>Mycobacteriales</taxon>
        <taxon>Corynebacteriaceae</taxon>
        <taxon>Corynebacterium</taxon>
    </lineage>
</organism>
<dbReference type="InterPro" id="IPR050482">
    <property type="entry name" value="Sensor_HK_TwoCompSys"/>
</dbReference>
<dbReference type="EC" id="2.7.13.3" evidence="2"/>
<evidence type="ECO:0000256" key="4">
    <source>
        <dbReference type="ARBA" id="ARBA00022679"/>
    </source>
</evidence>
<dbReference type="Pfam" id="PF07730">
    <property type="entry name" value="HisKA_3"/>
    <property type="match status" value="1"/>
</dbReference>
<dbReference type="Gene3D" id="3.30.565.10">
    <property type="entry name" value="Histidine kinase-like ATPase, C-terminal domain"/>
    <property type="match status" value="1"/>
</dbReference>
<name>A0A7T0KPQ8_9CORY</name>
<keyword evidence="4" id="KW-0808">Transferase</keyword>
<accession>A0A7T0KPQ8</accession>
<dbReference type="PANTHER" id="PTHR24421">
    <property type="entry name" value="NITRATE/NITRITE SENSOR PROTEIN NARX-RELATED"/>
    <property type="match status" value="1"/>
</dbReference>
<dbReference type="InterPro" id="IPR003594">
    <property type="entry name" value="HATPase_dom"/>
</dbReference>
<dbReference type="Pfam" id="PF02518">
    <property type="entry name" value="HATPase_c"/>
    <property type="match status" value="1"/>
</dbReference>
<keyword evidence="5" id="KW-0547">Nucleotide-binding</keyword>
<keyword evidence="6 11" id="KW-0418">Kinase</keyword>
<dbReference type="GO" id="GO:0046983">
    <property type="term" value="F:protein dimerization activity"/>
    <property type="evidence" value="ECO:0007669"/>
    <property type="project" value="InterPro"/>
</dbReference>
<evidence type="ECO:0000256" key="6">
    <source>
        <dbReference type="ARBA" id="ARBA00022777"/>
    </source>
</evidence>
<evidence type="ECO:0000256" key="1">
    <source>
        <dbReference type="ARBA" id="ARBA00000085"/>
    </source>
</evidence>
<keyword evidence="7" id="KW-0067">ATP-binding</keyword>
<evidence type="ECO:0000259" key="9">
    <source>
        <dbReference type="Pfam" id="PF02518"/>
    </source>
</evidence>
<dbReference type="SUPFAM" id="SSF55874">
    <property type="entry name" value="ATPase domain of HSP90 chaperone/DNA topoisomerase II/histidine kinase"/>
    <property type="match status" value="1"/>
</dbReference>
<dbReference type="RefSeq" id="WP_165005120.1">
    <property type="nucleotide sequence ID" value="NZ_CP064956.1"/>
</dbReference>
<keyword evidence="11" id="KW-0614">Plasmid</keyword>
<feature type="domain" description="Signal transduction histidine kinase subgroup 3 dimerisation and phosphoacceptor" evidence="10">
    <location>
        <begin position="37"/>
        <end position="104"/>
    </location>
</feature>
<dbReference type="GO" id="GO:0005524">
    <property type="term" value="F:ATP binding"/>
    <property type="evidence" value="ECO:0007669"/>
    <property type="project" value="UniProtKB-KW"/>
</dbReference>
<protein>
    <recommendedName>
        <fullName evidence="2">histidine kinase</fullName>
        <ecNumber evidence="2">2.7.13.3</ecNumber>
    </recommendedName>
</protein>
<evidence type="ECO:0000256" key="2">
    <source>
        <dbReference type="ARBA" id="ARBA00012438"/>
    </source>
</evidence>
<dbReference type="InterPro" id="IPR036890">
    <property type="entry name" value="HATPase_C_sf"/>
</dbReference>
<evidence type="ECO:0000256" key="3">
    <source>
        <dbReference type="ARBA" id="ARBA00022553"/>
    </source>
</evidence>
<dbReference type="CDD" id="cd16917">
    <property type="entry name" value="HATPase_UhpB-NarQ-NarX-like"/>
    <property type="match status" value="1"/>
</dbReference>
<evidence type="ECO:0000313" key="11">
    <source>
        <dbReference type="EMBL" id="QPK84397.1"/>
    </source>
</evidence>
<geneLocation type="plasmid" evidence="11 12">
    <name>unnamed</name>
</geneLocation>
<comment type="catalytic activity">
    <reaction evidence="1">
        <text>ATP + protein L-histidine = ADP + protein N-phospho-L-histidine.</text>
        <dbReference type="EC" id="2.7.13.3"/>
    </reaction>
</comment>
<evidence type="ECO:0000313" key="12">
    <source>
        <dbReference type="Proteomes" id="UP000594586"/>
    </source>
</evidence>
<dbReference type="Gene3D" id="1.20.5.1930">
    <property type="match status" value="1"/>
</dbReference>
<dbReference type="KEGG" id="cqn:G7Y29_10705"/>
<dbReference type="EMBL" id="CP064956">
    <property type="protein sequence ID" value="QPK84397.1"/>
    <property type="molecule type" value="Genomic_DNA"/>
</dbReference>